<comment type="subcellular location">
    <subcellularLocation>
        <location evidence="1">Membrane</location>
        <topology evidence="1">Multi-pass membrane protein</topology>
    </subcellularLocation>
</comment>
<evidence type="ECO:0000256" key="3">
    <source>
        <dbReference type="ARBA" id="ARBA00022737"/>
    </source>
</evidence>
<evidence type="ECO:0000313" key="9">
    <source>
        <dbReference type="Proteomes" id="UP000266673"/>
    </source>
</evidence>
<protein>
    <recommendedName>
        <fullName evidence="7">Ion transport domain-containing protein</fullName>
    </recommendedName>
</protein>
<keyword evidence="2 6" id="KW-0812">Transmembrane</keyword>
<comment type="caution">
    <text evidence="8">The sequence shown here is derived from an EMBL/GenBank/DDBJ whole genome shotgun (WGS) entry which is preliminary data.</text>
</comment>
<evidence type="ECO:0000256" key="4">
    <source>
        <dbReference type="ARBA" id="ARBA00022989"/>
    </source>
</evidence>
<dbReference type="GO" id="GO:0005216">
    <property type="term" value="F:monoatomic ion channel activity"/>
    <property type="evidence" value="ECO:0007669"/>
    <property type="project" value="InterPro"/>
</dbReference>
<evidence type="ECO:0000256" key="2">
    <source>
        <dbReference type="ARBA" id="ARBA00022692"/>
    </source>
</evidence>
<dbReference type="GO" id="GO:0098703">
    <property type="term" value="P:calcium ion import across plasma membrane"/>
    <property type="evidence" value="ECO:0007669"/>
    <property type="project" value="TreeGrafter"/>
</dbReference>
<feature type="domain" description="Ion transport" evidence="7">
    <location>
        <begin position="5"/>
        <end position="224"/>
    </location>
</feature>
<dbReference type="Pfam" id="PF00520">
    <property type="entry name" value="Ion_trans"/>
    <property type="match status" value="1"/>
</dbReference>
<feature type="transmembrane region" description="Helical" evidence="6">
    <location>
        <begin position="58"/>
        <end position="74"/>
    </location>
</feature>
<dbReference type="PANTHER" id="PTHR10582:SF2">
    <property type="entry name" value="INACTIVE"/>
    <property type="match status" value="1"/>
</dbReference>
<dbReference type="InterPro" id="IPR005821">
    <property type="entry name" value="Ion_trans_dom"/>
</dbReference>
<organism evidence="8 9">
    <name type="scientific">Gigaspora rosea</name>
    <dbReference type="NCBI Taxonomy" id="44941"/>
    <lineage>
        <taxon>Eukaryota</taxon>
        <taxon>Fungi</taxon>
        <taxon>Fungi incertae sedis</taxon>
        <taxon>Mucoromycota</taxon>
        <taxon>Glomeromycotina</taxon>
        <taxon>Glomeromycetes</taxon>
        <taxon>Diversisporales</taxon>
        <taxon>Gigasporaceae</taxon>
        <taxon>Gigaspora</taxon>
    </lineage>
</organism>
<evidence type="ECO:0000256" key="6">
    <source>
        <dbReference type="SAM" id="Phobius"/>
    </source>
</evidence>
<evidence type="ECO:0000256" key="5">
    <source>
        <dbReference type="ARBA" id="ARBA00023136"/>
    </source>
</evidence>
<name>A0A397VBJ8_9GLOM</name>
<dbReference type="PANTHER" id="PTHR10582">
    <property type="entry name" value="TRANSIENT RECEPTOR POTENTIAL ION CHANNEL PROTEIN"/>
    <property type="match status" value="1"/>
</dbReference>
<accession>A0A397VBJ8</accession>
<feature type="transmembrane region" description="Helical" evidence="6">
    <location>
        <begin position="20"/>
        <end position="37"/>
    </location>
</feature>
<dbReference type="GO" id="GO:0005886">
    <property type="term" value="C:plasma membrane"/>
    <property type="evidence" value="ECO:0007669"/>
    <property type="project" value="TreeGrafter"/>
</dbReference>
<dbReference type="OrthoDB" id="2352140at2759"/>
<feature type="transmembrane region" description="Helical" evidence="6">
    <location>
        <begin position="121"/>
        <end position="140"/>
    </location>
</feature>
<dbReference type="InterPro" id="IPR024862">
    <property type="entry name" value="TRPV"/>
</dbReference>
<proteinExistence type="predicted"/>
<dbReference type="AlphaFoldDB" id="A0A397VBJ8"/>
<evidence type="ECO:0000313" key="8">
    <source>
        <dbReference type="EMBL" id="RIB19864.1"/>
    </source>
</evidence>
<keyword evidence="9" id="KW-1185">Reference proteome</keyword>
<keyword evidence="3" id="KW-0677">Repeat</keyword>
<sequence length="272" mass="31453">MGCFLILSTITEDEITSNTHVLLLIVTSFLGFFYFIFEVRQFIYRPMPYITSPWNWSDLAAILFPTITSIIWLYNIFPPVWIITISVFLLEIRFLLFFCVLENFGTYFAIMIGVAQKIFSFLVILGILVLAFAHSLHILLRPSTKYSYNQPNYTNDSNNPWNLVSTYQFISSNGDSSAVSSWVYKNNWMLVFLIVIFSFFTTIYLLNLFISLLGDAVKETNNEESFLQLKCELPLHSGLAKWVSIVPVPWLLPRLQWDLNSRPAAWGDNQTT</sequence>
<gene>
    <name evidence="8" type="ORF">C2G38_2180752</name>
</gene>
<dbReference type="Gene3D" id="1.10.287.70">
    <property type="match status" value="1"/>
</dbReference>
<keyword evidence="5 6" id="KW-0472">Membrane</keyword>
<dbReference type="Proteomes" id="UP000266673">
    <property type="component" value="Unassembled WGS sequence"/>
</dbReference>
<keyword evidence="4 6" id="KW-1133">Transmembrane helix</keyword>
<dbReference type="STRING" id="44941.A0A397VBJ8"/>
<evidence type="ECO:0000256" key="1">
    <source>
        <dbReference type="ARBA" id="ARBA00004141"/>
    </source>
</evidence>
<dbReference type="EMBL" id="QKWP01000449">
    <property type="protein sequence ID" value="RIB19864.1"/>
    <property type="molecule type" value="Genomic_DNA"/>
</dbReference>
<feature type="transmembrane region" description="Helical" evidence="6">
    <location>
        <begin position="188"/>
        <end position="210"/>
    </location>
</feature>
<reference evidence="8 9" key="1">
    <citation type="submission" date="2018-06" db="EMBL/GenBank/DDBJ databases">
        <title>Comparative genomics reveals the genomic features of Rhizophagus irregularis, R. cerebriforme, R. diaphanum and Gigaspora rosea, and their symbiotic lifestyle signature.</title>
        <authorList>
            <person name="Morin E."/>
            <person name="San Clemente H."/>
            <person name="Chen E.C.H."/>
            <person name="De La Providencia I."/>
            <person name="Hainaut M."/>
            <person name="Kuo A."/>
            <person name="Kohler A."/>
            <person name="Murat C."/>
            <person name="Tang N."/>
            <person name="Roy S."/>
            <person name="Loubradou J."/>
            <person name="Henrissat B."/>
            <person name="Grigoriev I.V."/>
            <person name="Corradi N."/>
            <person name="Roux C."/>
            <person name="Martin F.M."/>
        </authorList>
    </citation>
    <scope>NUCLEOTIDE SEQUENCE [LARGE SCALE GENOMIC DNA]</scope>
    <source>
        <strain evidence="8 9">DAOM 194757</strain>
    </source>
</reference>
<evidence type="ECO:0000259" key="7">
    <source>
        <dbReference type="Pfam" id="PF00520"/>
    </source>
</evidence>